<proteinExistence type="predicted"/>
<dbReference type="EMBL" id="MCGO01000020">
    <property type="protein sequence ID" value="ORY45106.1"/>
    <property type="molecule type" value="Genomic_DNA"/>
</dbReference>
<reference evidence="2 3" key="1">
    <citation type="submission" date="2016-07" db="EMBL/GenBank/DDBJ databases">
        <title>Pervasive Adenine N6-methylation of Active Genes in Fungi.</title>
        <authorList>
            <consortium name="DOE Joint Genome Institute"/>
            <person name="Mondo S.J."/>
            <person name="Dannebaum R.O."/>
            <person name="Kuo R.C."/>
            <person name="Labutti K."/>
            <person name="Haridas S."/>
            <person name="Kuo A."/>
            <person name="Salamov A."/>
            <person name="Ahrendt S.R."/>
            <person name="Lipzen A."/>
            <person name="Sullivan W."/>
            <person name="Andreopoulos W.B."/>
            <person name="Clum A."/>
            <person name="Lindquist E."/>
            <person name="Daum C."/>
            <person name="Ramamoorthy G.K."/>
            <person name="Gryganskyi A."/>
            <person name="Culley D."/>
            <person name="Magnuson J.K."/>
            <person name="James T.Y."/>
            <person name="O'Malley M.A."/>
            <person name="Stajich J.E."/>
            <person name="Spatafora J.W."/>
            <person name="Visel A."/>
            <person name="Grigoriev I.V."/>
        </authorList>
    </citation>
    <scope>NUCLEOTIDE SEQUENCE [LARGE SCALE GENOMIC DNA]</scope>
    <source>
        <strain evidence="2 3">JEL800</strain>
    </source>
</reference>
<feature type="region of interest" description="Disordered" evidence="1">
    <location>
        <begin position="155"/>
        <end position="182"/>
    </location>
</feature>
<gene>
    <name evidence="2" type="ORF">BCR33DRAFT_193531</name>
</gene>
<evidence type="ECO:0000313" key="3">
    <source>
        <dbReference type="Proteomes" id="UP000193642"/>
    </source>
</evidence>
<name>A0A1Y2CDV5_9FUNG</name>
<sequence>MSMNKCLFDLPPHVSLVELSELLGMDDEDEVSLVLEYYGVSVEVVNGVKVARIGKNVVTQPDGKTKVTTKPFIGEFCIFFWDWTNQNGTVGQRVTIAQRPSRRFVNSKIGDAELFEILDGSYQGLAGLIPKPGGYVARPLVGPVTPAIPRKPQFPETPSFPTSQPALDTGSAQSKFSTPINTSSSFNTSALHSRQLMDLYRRLAHNQMDLLSYLHLIQDFRS</sequence>
<feature type="compositionally biased region" description="Polar residues" evidence="1">
    <location>
        <begin position="159"/>
        <end position="182"/>
    </location>
</feature>
<dbReference type="Proteomes" id="UP000193642">
    <property type="component" value="Unassembled WGS sequence"/>
</dbReference>
<accession>A0A1Y2CDV5</accession>
<organism evidence="2 3">
    <name type="scientific">Rhizoclosmatium globosum</name>
    <dbReference type="NCBI Taxonomy" id="329046"/>
    <lineage>
        <taxon>Eukaryota</taxon>
        <taxon>Fungi</taxon>
        <taxon>Fungi incertae sedis</taxon>
        <taxon>Chytridiomycota</taxon>
        <taxon>Chytridiomycota incertae sedis</taxon>
        <taxon>Chytridiomycetes</taxon>
        <taxon>Chytridiales</taxon>
        <taxon>Chytriomycetaceae</taxon>
        <taxon>Rhizoclosmatium</taxon>
    </lineage>
</organism>
<evidence type="ECO:0000256" key="1">
    <source>
        <dbReference type="SAM" id="MobiDB-lite"/>
    </source>
</evidence>
<dbReference type="AlphaFoldDB" id="A0A1Y2CDV5"/>
<evidence type="ECO:0000313" key="2">
    <source>
        <dbReference type="EMBL" id="ORY45106.1"/>
    </source>
</evidence>
<keyword evidence="3" id="KW-1185">Reference proteome</keyword>
<comment type="caution">
    <text evidence="2">The sequence shown here is derived from an EMBL/GenBank/DDBJ whole genome shotgun (WGS) entry which is preliminary data.</text>
</comment>
<protein>
    <submittedName>
        <fullName evidence="2">Uncharacterized protein</fullName>
    </submittedName>
</protein>